<dbReference type="EMBL" id="PKPP01001247">
    <property type="protein sequence ID" value="PWA84257.1"/>
    <property type="molecule type" value="Genomic_DNA"/>
</dbReference>
<evidence type="ECO:0000256" key="4">
    <source>
        <dbReference type="ARBA" id="ARBA00023159"/>
    </source>
</evidence>
<evidence type="ECO:0000256" key="6">
    <source>
        <dbReference type="ARBA" id="ARBA00023242"/>
    </source>
</evidence>
<dbReference type="GO" id="GO:0003677">
    <property type="term" value="F:DNA binding"/>
    <property type="evidence" value="ECO:0007669"/>
    <property type="project" value="UniProtKB-KW"/>
</dbReference>
<evidence type="ECO:0000256" key="2">
    <source>
        <dbReference type="ARBA" id="ARBA00023015"/>
    </source>
</evidence>
<name>A0A2U1PF21_ARTAN</name>
<keyword evidence="6" id="KW-0539">Nucleus</keyword>
<dbReference type="SMART" id="SM00380">
    <property type="entry name" value="AP2"/>
    <property type="match status" value="1"/>
</dbReference>
<dbReference type="InterPro" id="IPR001471">
    <property type="entry name" value="AP2/ERF_dom"/>
</dbReference>
<dbReference type="PANTHER" id="PTHR31985:SF242">
    <property type="entry name" value="OS02G0676800 PROTEIN"/>
    <property type="match status" value="1"/>
</dbReference>
<dbReference type="PROSITE" id="PS51032">
    <property type="entry name" value="AP2_ERF"/>
    <property type="match status" value="1"/>
</dbReference>
<dbReference type="InterPro" id="IPR036955">
    <property type="entry name" value="AP2/ERF_dom_sf"/>
</dbReference>
<dbReference type="InterPro" id="IPR051032">
    <property type="entry name" value="AP2/ERF_TF_ERF_subfamily"/>
</dbReference>
<dbReference type="PANTHER" id="PTHR31985">
    <property type="entry name" value="ETHYLENE-RESPONSIVE TRANSCRIPTION FACTOR ERF042-RELATED"/>
    <property type="match status" value="1"/>
</dbReference>
<evidence type="ECO:0000313" key="11">
    <source>
        <dbReference type="Proteomes" id="UP000245207"/>
    </source>
</evidence>
<dbReference type="InterPro" id="IPR016177">
    <property type="entry name" value="DNA-bd_dom_sf"/>
</dbReference>
<evidence type="ECO:0000256" key="7">
    <source>
        <dbReference type="ARBA" id="ARBA00024343"/>
    </source>
</evidence>
<feature type="compositionally biased region" description="Low complexity" evidence="8">
    <location>
        <begin position="17"/>
        <end position="32"/>
    </location>
</feature>
<proteinExistence type="inferred from homology"/>
<keyword evidence="5" id="KW-0804">Transcription</keyword>
<reference evidence="10 11" key="1">
    <citation type="journal article" date="2018" name="Mol. Plant">
        <title>The genome of Artemisia annua provides insight into the evolution of Asteraceae family and artemisinin biosynthesis.</title>
        <authorList>
            <person name="Shen Q."/>
            <person name="Zhang L."/>
            <person name="Liao Z."/>
            <person name="Wang S."/>
            <person name="Yan T."/>
            <person name="Shi P."/>
            <person name="Liu M."/>
            <person name="Fu X."/>
            <person name="Pan Q."/>
            <person name="Wang Y."/>
            <person name="Lv Z."/>
            <person name="Lu X."/>
            <person name="Zhang F."/>
            <person name="Jiang W."/>
            <person name="Ma Y."/>
            <person name="Chen M."/>
            <person name="Hao X."/>
            <person name="Li L."/>
            <person name="Tang Y."/>
            <person name="Lv G."/>
            <person name="Zhou Y."/>
            <person name="Sun X."/>
            <person name="Brodelius P.E."/>
            <person name="Rose J.K.C."/>
            <person name="Tang K."/>
        </authorList>
    </citation>
    <scope>NUCLEOTIDE SEQUENCE [LARGE SCALE GENOMIC DNA]</scope>
    <source>
        <strain evidence="11">cv. Huhao1</strain>
        <tissue evidence="10">Leaf</tissue>
    </source>
</reference>
<organism evidence="10 11">
    <name type="scientific">Artemisia annua</name>
    <name type="common">Sweet wormwood</name>
    <dbReference type="NCBI Taxonomy" id="35608"/>
    <lineage>
        <taxon>Eukaryota</taxon>
        <taxon>Viridiplantae</taxon>
        <taxon>Streptophyta</taxon>
        <taxon>Embryophyta</taxon>
        <taxon>Tracheophyta</taxon>
        <taxon>Spermatophyta</taxon>
        <taxon>Magnoliopsida</taxon>
        <taxon>eudicotyledons</taxon>
        <taxon>Gunneridae</taxon>
        <taxon>Pentapetalae</taxon>
        <taxon>asterids</taxon>
        <taxon>campanulids</taxon>
        <taxon>Asterales</taxon>
        <taxon>Asteraceae</taxon>
        <taxon>Asteroideae</taxon>
        <taxon>Anthemideae</taxon>
        <taxon>Artemisiinae</taxon>
        <taxon>Artemisia</taxon>
    </lineage>
</organism>
<evidence type="ECO:0000313" key="10">
    <source>
        <dbReference type="EMBL" id="PWA84257.1"/>
    </source>
</evidence>
<feature type="region of interest" description="Disordered" evidence="8">
    <location>
        <begin position="130"/>
        <end position="164"/>
    </location>
</feature>
<comment type="similarity">
    <text evidence="7">Belongs to the AP2/ERF transcription factor family. ERF subfamily.</text>
</comment>
<dbReference type="Pfam" id="PF00847">
    <property type="entry name" value="AP2"/>
    <property type="match status" value="1"/>
</dbReference>
<dbReference type="CDD" id="cd00018">
    <property type="entry name" value="AP2"/>
    <property type="match status" value="1"/>
</dbReference>
<keyword evidence="3" id="KW-0238">DNA-binding</keyword>
<comment type="subcellular location">
    <subcellularLocation>
        <location evidence="1">Nucleus</location>
    </subcellularLocation>
</comment>
<accession>A0A2U1PF21</accession>
<evidence type="ECO:0000256" key="1">
    <source>
        <dbReference type="ARBA" id="ARBA00004123"/>
    </source>
</evidence>
<evidence type="ECO:0000256" key="3">
    <source>
        <dbReference type="ARBA" id="ARBA00023125"/>
    </source>
</evidence>
<dbReference type="Proteomes" id="UP000245207">
    <property type="component" value="Unassembled WGS sequence"/>
</dbReference>
<evidence type="ECO:0000256" key="8">
    <source>
        <dbReference type="SAM" id="MobiDB-lite"/>
    </source>
</evidence>
<dbReference type="OrthoDB" id="1932364at2759"/>
<dbReference type="GO" id="GO:0005634">
    <property type="term" value="C:nucleus"/>
    <property type="evidence" value="ECO:0007669"/>
    <property type="project" value="UniProtKB-SubCell"/>
</dbReference>
<feature type="domain" description="AP2/ERF" evidence="9">
    <location>
        <begin position="36"/>
        <end position="103"/>
    </location>
</feature>
<feature type="region of interest" description="Disordered" evidence="8">
    <location>
        <begin position="1"/>
        <end position="48"/>
    </location>
</feature>
<gene>
    <name evidence="10" type="ORF">CTI12_AA111410</name>
</gene>
<comment type="caution">
    <text evidence="10">The sequence shown here is derived from an EMBL/GenBank/DDBJ whole genome shotgun (WGS) entry which is preliminary data.</text>
</comment>
<feature type="compositionally biased region" description="Polar residues" evidence="8">
    <location>
        <begin position="33"/>
        <end position="45"/>
    </location>
</feature>
<evidence type="ECO:0000256" key="5">
    <source>
        <dbReference type="ARBA" id="ARBA00023163"/>
    </source>
</evidence>
<keyword evidence="4" id="KW-0010">Activator</keyword>
<dbReference type="STRING" id="35608.A0A2U1PF21"/>
<dbReference type="AlphaFoldDB" id="A0A2U1PF21"/>
<dbReference type="GO" id="GO:0003700">
    <property type="term" value="F:DNA-binding transcription factor activity"/>
    <property type="evidence" value="ECO:0007669"/>
    <property type="project" value="InterPro"/>
</dbReference>
<evidence type="ECO:0000259" key="9">
    <source>
        <dbReference type="PROSITE" id="PS51032"/>
    </source>
</evidence>
<keyword evidence="2" id="KW-0805">Transcription regulation</keyword>
<dbReference type="Gene3D" id="3.30.730.10">
    <property type="entry name" value="AP2/ERF domain"/>
    <property type="match status" value="1"/>
</dbReference>
<dbReference type="SUPFAM" id="SSF54171">
    <property type="entry name" value="DNA-binding domain"/>
    <property type="match status" value="1"/>
</dbReference>
<keyword evidence="11" id="KW-1185">Reference proteome</keyword>
<protein>
    <submittedName>
        <fullName evidence="10">AP2/ERF domain-containing protein</fullName>
    </submittedName>
</protein>
<sequence>MANRRGRNSSPFQPPTDDNNNNNNNDDNNNNNPSPTSAGTSSTRHPSYYGIRCRAGKWVSEIREPNKPTRIWLGTYPTPSMAAAAYDVAALALKGTYAVLNFPDSVLPSSVPECPTPDDIRALAMRAATARALTDESADETQTTLPEQGADKPKTGDDVAPDDV</sequence>